<gene>
    <name evidence="1" type="ORF">Vbra_5551</name>
</gene>
<dbReference type="VEuPathDB" id="CryptoDB:Vbra_5551"/>
<evidence type="ECO:0000313" key="2">
    <source>
        <dbReference type="Proteomes" id="UP000041254"/>
    </source>
</evidence>
<dbReference type="Proteomes" id="UP000041254">
    <property type="component" value="Unassembled WGS sequence"/>
</dbReference>
<name>A0A0G4F2W3_VITBC</name>
<reference evidence="1 2" key="1">
    <citation type="submission" date="2014-11" db="EMBL/GenBank/DDBJ databases">
        <authorList>
            <person name="Zhu J."/>
            <person name="Qi W."/>
            <person name="Song R."/>
        </authorList>
    </citation>
    <scope>NUCLEOTIDE SEQUENCE [LARGE SCALE GENOMIC DNA]</scope>
</reference>
<dbReference type="InParanoid" id="A0A0G4F2W3"/>
<proteinExistence type="predicted"/>
<accession>A0A0G4F2W3</accession>
<keyword evidence="2" id="KW-1185">Reference proteome</keyword>
<protein>
    <submittedName>
        <fullName evidence="1">Uncharacterized protein</fullName>
    </submittedName>
</protein>
<dbReference type="AlphaFoldDB" id="A0A0G4F2W3"/>
<sequence length="376" mass="42229">MVVDGQLLDVDRLDDWGRNHHLLSMSSSLYKLEGTPDLPYVGRFSNNSLISFASLYQKTQTTDTNHPTASISSLLSVTGLDMGILSSAERQRVTGNVLCLVAMVRVIRRRGNWKEWSSFAVSYALGVASSPECGCELLRKGVRARLPTRRHHCAAEFGAGGQMGICWFSQRLWPIDYGDLLPQLKQQKAMQFVWPFFVLRQFANVKAIVGPADFSSISDAERAPLAYIAWLLDDGDGQDALGTGSEGRQMRADYLKLLCTRAIIMAALTSSRTGCYVKVIRSTRSRLRRGGRKILASISSREQGDEREEHLLHQEYIMCLIVERQEKIKIDWVVPHTFYLLGRVHSSSDTVSWQKESVCHRTSVVEGSARGFDRPR</sequence>
<dbReference type="EMBL" id="CDMY01000363">
    <property type="protein sequence ID" value="CEM05740.1"/>
    <property type="molecule type" value="Genomic_DNA"/>
</dbReference>
<organism evidence="1 2">
    <name type="scientific">Vitrella brassicaformis (strain CCMP3155)</name>
    <dbReference type="NCBI Taxonomy" id="1169540"/>
    <lineage>
        <taxon>Eukaryota</taxon>
        <taxon>Sar</taxon>
        <taxon>Alveolata</taxon>
        <taxon>Colpodellida</taxon>
        <taxon>Vitrellaceae</taxon>
        <taxon>Vitrella</taxon>
    </lineage>
</organism>
<evidence type="ECO:0000313" key="1">
    <source>
        <dbReference type="EMBL" id="CEM05740.1"/>
    </source>
</evidence>